<dbReference type="SUPFAM" id="SSF46785">
    <property type="entry name" value="Winged helix' DNA-binding domain"/>
    <property type="match status" value="1"/>
</dbReference>
<dbReference type="EMBL" id="CP007493">
    <property type="protein sequence ID" value="AJB41214.1"/>
    <property type="molecule type" value="Genomic_DNA"/>
</dbReference>
<dbReference type="AlphaFoldDB" id="A0A3G1A7E0"/>
<evidence type="ECO:0000313" key="3">
    <source>
        <dbReference type="EMBL" id="AJB41214.1"/>
    </source>
</evidence>
<evidence type="ECO:0000313" key="4">
    <source>
        <dbReference type="Proteomes" id="UP000266720"/>
    </source>
</evidence>
<gene>
    <name evidence="3" type="ORF">TCARB_0136</name>
</gene>
<dbReference type="RefSeq" id="WP_240366718.1">
    <property type="nucleotide sequence ID" value="NZ_CP007493.1"/>
</dbReference>
<dbReference type="GeneID" id="16573715"/>
<dbReference type="InterPro" id="IPR036390">
    <property type="entry name" value="WH_DNA-bd_sf"/>
</dbReference>
<dbReference type="PANTHER" id="PTHR40663:SF2">
    <property type="entry name" value="TRANSCRIPTIONAL REGULATOR"/>
    <property type="match status" value="1"/>
</dbReference>
<feature type="domain" description="PF0610-like rubredoxin-like zinc beta-ribbon C-terminal" evidence="2">
    <location>
        <begin position="68"/>
        <end position="106"/>
    </location>
</feature>
<evidence type="ECO:0000259" key="1">
    <source>
        <dbReference type="Pfam" id="PF21476"/>
    </source>
</evidence>
<dbReference type="Pfam" id="PF21476">
    <property type="entry name" value="PF0610-like_N"/>
    <property type="match status" value="1"/>
</dbReference>
<dbReference type="InterPro" id="IPR038767">
    <property type="entry name" value="PF0610-like"/>
</dbReference>
<reference evidence="4" key="1">
    <citation type="book" date="2010" name="EXTREMOPHILES" publisher="0:0-0">
        <title>Complete genome sequences of ten hyperthermophilic archaea reveal their metabolic capabilities and possible ecological roles.</title>
        <editorList>
            <person name="?"/>
        </editorList>
        <authorList>
            <person name="Ravin N.V."/>
            <person name="Mardanov A.V."/>
            <person name="Bonch-Osmolovskaya E.A."/>
            <person name="Skryabin K.G."/>
        </authorList>
    </citation>
    <scope>NUCLEOTIDE SEQUENCE [LARGE SCALE GENOMIC DNA]</scope>
    <source>
        <strain evidence="4">1505</strain>
    </source>
</reference>
<accession>A0A3G1A7E0</accession>
<dbReference type="Pfam" id="PF23470">
    <property type="entry name" value="Zn_ribbon_PF0610"/>
    <property type="match status" value="1"/>
</dbReference>
<protein>
    <recommendedName>
        <fullName evidence="5">Transcriptional regulator</fullName>
    </recommendedName>
</protein>
<evidence type="ECO:0008006" key="5">
    <source>
        <dbReference type="Google" id="ProtNLM"/>
    </source>
</evidence>
<dbReference type="PANTHER" id="PTHR40663">
    <property type="match status" value="1"/>
</dbReference>
<dbReference type="Proteomes" id="UP000266720">
    <property type="component" value="Chromosome"/>
</dbReference>
<dbReference type="KEGG" id="tcb:TCARB_0136"/>
<dbReference type="InterPro" id="IPR057022">
    <property type="entry name" value="PF0610-like_Zn_ribbon_C"/>
</dbReference>
<feature type="domain" description="PF0610-like winged HTH N-terminal" evidence="1">
    <location>
        <begin position="6"/>
        <end position="62"/>
    </location>
</feature>
<dbReference type="InterPro" id="IPR049159">
    <property type="entry name" value="PF0610-like_wHTH_N"/>
</dbReference>
<name>A0A3G1A7E0_9CREN</name>
<dbReference type="Gene3D" id="2.20.28.10">
    <property type="match status" value="1"/>
</dbReference>
<proteinExistence type="predicted"/>
<sequence>MGEESTTREKILTFFLENKDREISLYELTTHLGLKPSDYKRVLDDINHVAKTIYRKTNGRLVLLMQPPICKNCGYVFKDMEKARLPSKCPVCRSERISPPIFLLTEKA</sequence>
<dbReference type="STRING" id="697581.TCARB_0136"/>
<evidence type="ECO:0000259" key="2">
    <source>
        <dbReference type="Pfam" id="PF23470"/>
    </source>
</evidence>
<organism evidence="3 4">
    <name type="scientific">Thermofilum adornatum 1505</name>
    <dbReference type="NCBI Taxonomy" id="697581"/>
    <lineage>
        <taxon>Archaea</taxon>
        <taxon>Thermoproteota</taxon>
        <taxon>Thermoprotei</taxon>
        <taxon>Thermofilales</taxon>
        <taxon>Thermofilaceae</taxon>
        <taxon>Thermofilum</taxon>
    </lineage>
</organism>